<dbReference type="InterPro" id="IPR036388">
    <property type="entry name" value="WH-like_DNA-bd_sf"/>
</dbReference>
<organism evidence="5 6">
    <name type="scientific">Fermentimonas caenicola</name>
    <dbReference type="NCBI Taxonomy" id="1562970"/>
    <lineage>
        <taxon>Bacteria</taxon>
        <taxon>Pseudomonadati</taxon>
        <taxon>Bacteroidota</taxon>
        <taxon>Bacteroidia</taxon>
        <taxon>Bacteroidales</taxon>
        <taxon>Dysgonomonadaceae</taxon>
        <taxon>Fermentimonas</taxon>
    </lineage>
</organism>
<dbReference type="PATRIC" id="fig|1562970.3.peg.118"/>
<dbReference type="InterPro" id="IPR036390">
    <property type="entry name" value="WH_DNA-bd_sf"/>
</dbReference>
<evidence type="ECO:0000313" key="5">
    <source>
        <dbReference type="EMBL" id="CEA14834.1"/>
    </source>
</evidence>
<dbReference type="HOGENOM" id="CLU_097806_6_2_10"/>
<dbReference type="PROSITE" id="PS50987">
    <property type="entry name" value="HTH_ARSR_2"/>
    <property type="match status" value="1"/>
</dbReference>
<dbReference type="SUPFAM" id="SSF46785">
    <property type="entry name" value="Winged helix' DNA-binding domain"/>
    <property type="match status" value="1"/>
</dbReference>
<dbReference type="InterPro" id="IPR001845">
    <property type="entry name" value="HTH_ArsR_DNA-bd_dom"/>
</dbReference>
<reference evidence="5 6" key="1">
    <citation type="submission" date="2014-08" db="EMBL/GenBank/DDBJ databases">
        <authorList>
            <person name="Wibberg D."/>
        </authorList>
    </citation>
    <scope>NUCLEOTIDE SEQUENCE [LARGE SCALE GENOMIC DNA]</scope>
    <source>
        <strain evidence="6">ING2-E5B</strain>
    </source>
</reference>
<dbReference type="AlphaFoldDB" id="A0A098BXJ9"/>
<dbReference type="InterPro" id="IPR011991">
    <property type="entry name" value="ArsR-like_HTH"/>
</dbReference>
<keyword evidence="1" id="KW-0805">Transcription regulation</keyword>
<proteinExistence type="predicted"/>
<accession>A0A098BXJ9</accession>
<evidence type="ECO:0000256" key="2">
    <source>
        <dbReference type="ARBA" id="ARBA00023125"/>
    </source>
</evidence>
<evidence type="ECO:0000256" key="3">
    <source>
        <dbReference type="ARBA" id="ARBA00023163"/>
    </source>
</evidence>
<dbReference type="InterPro" id="IPR051011">
    <property type="entry name" value="Metal_resp_trans_reg"/>
</dbReference>
<dbReference type="NCBIfam" id="NF033788">
    <property type="entry name" value="HTH_metalloreg"/>
    <property type="match status" value="1"/>
</dbReference>
<evidence type="ECO:0000256" key="1">
    <source>
        <dbReference type="ARBA" id="ARBA00023015"/>
    </source>
</evidence>
<dbReference type="EMBL" id="LN515532">
    <property type="protein sequence ID" value="CEA14834.1"/>
    <property type="molecule type" value="Genomic_DNA"/>
</dbReference>
<keyword evidence="6" id="KW-1185">Reference proteome</keyword>
<dbReference type="PANTHER" id="PTHR43132:SF2">
    <property type="entry name" value="ARSENICAL RESISTANCE OPERON REPRESSOR ARSR-RELATED"/>
    <property type="match status" value="1"/>
</dbReference>
<gene>
    <name evidence="5" type="ORF">ING2E5B_0123</name>
</gene>
<protein>
    <submittedName>
        <fullName evidence="5">Putative transcriptional regulator</fullName>
    </submittedName>
</protein>
<dbReference type="PANTHER" id="PTHR43132">
    <property type="entry name" value="ARSENICAL RESISTANCE OPERON REPRESSOR ARSR-RELATED"/>
    <property type="match status" value="1"/>
</dbReference>
<dbReference type="CDD" id="cd00090">
    <property type="entry name" value="HTH_ARSR"/>
    <property type="match status" value="1"/>
</dbReference>
<dbReference type="STRING" id="1562970.ING2E5B_0123"/>
<dbReference type="GO" id="GO:0003700">
    <property type="term" value="F:DNA-binding transcription factor activity"/>
    <property type="evidence" value="ECO:0007669"/>
    <property type="project" value="InterPro"/>
</dbReference>
<evidence type="ECO:0000259" key="4">
    <source>
        <dbReference type="PROSITE" id="PS50987"/>
    </source>
</evidence>
<dbReference type="Pfam" id="PF01022">
    <property type="entry name" value="HTH_5"/>
    <property type="match status" value="1"/>
</dbReference>
<keyword evidence="2" id="KW-0238">DNA-binding</keyword>
<keyword evidence="3" id="KW-0804">Transcription</keyword>
<dbReference type="GO" id="GO:0003677">
    <property type="term" value="F:DNA binding"/>
    <property type="evidence" value="ECO:0007669"/>
    <property type="project" value="UniProtKB-KW"/>
</dbReference>
<dbReference type="SMART" id="SM00418">
    <property type="entry name" value="HTH_ARSR"/>
    <property type="match status" value="1"/>
</dbReference>
<dbReference type="PRINTS" id="PR00778">
    <property type="entry name" value="HTHARSR"/>
</dbReference>
<feature type="domain" description="HTH arsR-type" evidence="4">
    <location>
        <begin position="13"/>
        <end position="108"/>
    </location>
</feature>
<name>A0A098BXJ9_9BACT</name>
<evidence type="ECO:0000313" key="6">
    <source>
        <dbReference type="Proteomes" id="UP000032417"/>
    </source>
</evidence>
<dbReference type="Proteomes" id="UP000032417">
    <property type="component" value="Chromosome 1"/>
</dbReference>
<sequence>MEIAEMNKIVRKIDRSQFEEAAYILKALAHETRLCVIMQLTQTEELSVSELREKMDCEQSLLSHHLTDMRAKGILNCRREGKNSFYSIRDKRVTNMLKCMMSCDGSDGSNDISLHGESNRN</sequence>
<dbReference type="Gene3D" id="1.10.10.10">
    <property type="entry name" value="Winged helix-like DNA-binding domain superfamily/Winged helix DNA-binding domain"/>
    <property type="match status" value="1"/>
</dbReference>
<dbReference type="KEGG" id="pbt:ING2E5B_0123"/>